<evidence type="ECO:0000313" key="3">
    <source>
        <dbReference type="Proteomes" id="UP001204953"/>
    </source>
</evidence>
<feature type="signal peptide" evidence="1">
    <location>
        <begin position="1"/>
        <end position="21"/>
    </location>
</feature>
<keyword evidence="1" id="KW-0732">Signal</keyword>
<protein>
    <submittedName>
        <fullName evidence="2">PEP-CTERM sorting domain-containing protein</fullName>
    </submittedName>
</protein>
<dbReference type="EMBL" id="JAMZMM010000054">
    <property type="protein sequence ID" value="MCP2728410.1"/>
    <property type="molecule type" value="Genomic_DNA"/>
</dbReference>
<evidence type="ECO:0000313" key="2">
    <source>
        <dbReference type="EMBL" id="MCP2728410.1"/>
    </source>
</evidence>
<dbReference type="RefSeq" id="WP_254011207.1">
    <property type="nucleotide sequence ID" value="NZ_JAMZMM010000054.1"/>
</dbReference>
<dbReference type="NCBIfam" id="TIGR02595">
    <property type="entry name" value="PEP_CTERM"/>
    <property type="match status" value="1"/>
</dbReference>
<evidence type="ECO:0000256" key="1">
    <source>
        <dbReference type="SAM" id="SignalP"/>
    </source>
</evidence>
<dbReference type="InterPro" id="IPR013424">
    <property type="entry name" value="Ice-binding_C"/>
</dbReference>
<organism evidence="2 3">
    <name type="scientific">Limnofasciculus baicalensis BBK-W-15</name>
    <dbReference type="NCBI Taxonomy" id="2699891"/>
    <lineage>
        <taxon>Bacteria</taxon>
        <taxon>Bacillati</taxon>
        <taxon>Cyanobacteriota</taxon>
        <taxon>Cyanophyceae</taxon>
        <taxon>Coleofasciculales</taxon>
        <taxon>Coleofasciculaceae</taxon>
        <taxon>Limnofasciculus</taxon>
        <taxon>Limnofasciculus baicalensis</taxon>
    </lineage>
</organism>
<name>A0AAE3GPL7_9CYAN</name>
<sequence length="253" mass="27147">MNRQLTSIFTGLIAGTTLAVAAVPAQAFSLQPNSDGTIMFDKATKVDFTFVESRGMFRSDFLVYNTQTNQSNILFSENRPGYDRPGSDANGDWLGTCGVTVTPAPCTTWYMFDAGVKYKFGLTAPQGQTEYTAAAGTFDEGVAIAPMTTLTGPMPGFISDADVYNRSMVGPTTIKNQPGGVGNVANWGFQKLDTSKYDFFVAINDSHKVDGDIQDFIVGADVKDVPEPAALAGLGLVAGAMTFLRRRKNNRVS</sequence>
<reference evidence="2" key="1">
    <citation type="submission" date="2022-06" db="EMBL/GenBank/DDBJ databases">
        <title>New cyanobacteria of genus Symplocastrum in benthos of Lake Baikal.</title>
        <authorList>
            <person name="Sorokovikova E."/>
            <person name="Tikhonova I."/>
            <person name="Krasnopeev A."/>
            <person name="Evseev P."/>
            <person name="Gladkikh A."/>
            <person name="Belykh O."/>
        </authorList>
    </citation>
    <scope>NUCLEOTIDE SEQUENCE</scope>
    <source>
        <strain evidence="2">BBK-W-15</strain>
    </source>
</reference>
<dbReference type="Proteomes" id="UP001204953">
    <property type="component" value="Unassembled WGS sequence"/>
</dbReference>
<gene>
    <name evidence="2" type="ORF">NJ959_07970</name>
</gene>
<comment type="caution">
    <text evidence="2">The sequence shown here is derived from an EMBL/GenBank/DDBJ whole genome shotgun (WGS) entry which is preliminary data.</text>
</comment>
<keyword evidence="3" id="KW-1185">Reference proteome</keyword>
<accession>A0AAE3GPL7</accession>
<dbReference type="AlphaFoldDB" id="A0AAE3GPL7"/>
<proteinExistence type="predicted"/>
<feature type="chain" id="PRO_5042202039" evidence="1">
    <location>
        <begin position="22"/>
        <end position="253"/>
    </location>
</feature>